<dbReference type="InterPro" id="IPR009014">
    <property type="entry name" value="Transketo_C/PFOR_II"/>
</dbReference>
<feature type="binding site" evidence="10">
    <location>
        <begin position="114"/>
        <end position="116"/>
    </location>
    <ligand>
        <name>thiamine diphosphate</name>
        <dbReference type="ChEBI" id="CHEBI:58937"/>
    </ligand>
</feature>
<dbReference type="InterPro" id="IPR005475">
    <property type="entry name" value="Transketolase-like_Pyr-bd"/>
</dbReference>
<comment type="caution">
    <text evidence="13">The sequence shown here is derived from an EMBL/GenBank/DDBJ whole genome shotgun (WGS) entry which is preliminary data.</text>
</comment>
<name>A0A852Z1J6_9ACTN</name>
<evidence type="ECO:0000256" key="8">
    <source>
        <dbReference type="ARBA" id="ARBA00023052"/>
    </source>
</evidence>
<dbReference type="PANTHER" id="PTHR43322:SF5">
    <property type="entry name" value="1-DEOXY-D-XYLULOSE-5-PHOSPHATE SYNTHASE, CHLOROPLASTIC"/>
    <property type="match status" value="1"/>
</dbReference>
<comment type="subunit">
    <text evidence="3 10">Homodimer.</text>
</comment>
<comment type="cofactor">
    <cofactor evidence="10">
        <name>thiamine diphosphate</name>
        <dbReference type="ChEBI" id="CHEBI:58937"/>
    </cofactor>
    <text evidence="10">Binds 1 thiamine pyrophosphate per subunit.</text>
</comment>
<evidence type="ECO:0000256" key="9">
    <source>
        <dbReference type="ARBA" id="ARBA00023229"/>
    </source>
</evidence>
<feature type="domain" description="Transketolase-like pyrimidine-binding" evidence="12">
    <location>
        <begin position="312"/>
        <end position="477"/>
    </location>
</feature>
<dbReference type="PROSITE" id="PS00802">
    <property type="entry name" value="TRANSKETOLASE_2"/>
    <property type="match status" value="1"/>
</dbReference>
<dbReference type="Pfam" id="PF02780">
    <property type="entry name" value="Transketolase_C"/>
    <property type="match status" value="1"/>
</dbReference>
<evidence type="ECO:0000256" key="3">
    <source>
        <dbReference type="ARBA" id="ARBA00011738"/>
    </source>
</evidence>
<dbReference type="Gene3D" id="3.40.50.920">
    <property type="match status" value="1"/>
</dbReference>
<comment type="similarity">
    <text evidence="2 10">Belongs to the transketolase family. DXPS subfamily.</text>
</comment>
<evidence type="ECO:0000313" key="14">
    <source>
        <dbReference type="Proteomes" id="UP000548304"/>
    </source>
</evidence>
<feature type="compositionally biased region" description="Low complexity" evidence="11">
    <location>
        <begin position="298"/>
        <end position="307"/>
    </location>
</feature>
<evidence type="ECO:0000256" key="4">
    <source>
        <dbReference type="ARBA" id="ARBA00022679"/>
    </source>
</evidence>
<dbReference type="Gene3D" id="3.40.50.970">
    <property type="match status" value="2"/>
</dbReference>
<dbReference type="InterPro" id="IPR033248">
    <property type="entry name" value="Transketolase_C"/>
</dbReference>
<dbReference type="GO" id="GO:0019288">
    <property type="term" value="P:isopentenyl diphosphate biosynthetic process, methylerythritol 4-phosphate pathway"/>
    <property type="evidence" value="ECO:0007669"/>
    <property type="project" value="TreeGrafter"/>
</dbReference>
<dbReference type="GO" id="GO:0000287">
    <property type="term" value="F:magnesium ion binding"/>
    <property type="evidence" value="ECO:0007669"/>
    <property type="project" value="UniProtKB-UniRule"/>
</dbReference>
<dbReference type="Pfam" id="PF13292">
    <property type="entry name" value="DXP_synthase_N"/>
    <property type="match status" value="1"/>
</dbReference>
<reference evidence="13 14" key="1">
    <citation type="submission" date="2020-07" db="EMBL/GenBank/DDBJ databases">
        <title>Genomic Encyclopedia of Type Strains, Phase III (KMG-III): the genomes of soil and plant-associated and newly described type strains.</title>
        <authorList>
            <person name="Whitman W."/>
        </authorList>
    </citation>
    <scope>NUCLEOTIDE SEQUENCE [LARGE SCALE GENOMIC DNA]</scope>
    <source>
        <strain evidence="13 14">CECT 8576</strain>
    </source>
</reference>
<dbReference type="InterPro" id="IPR029061">
    <property type="entry name" value="THDP-binding"/>
</dbReference>
<feature type="binding site" evidence="10">
    <location>
        <begin position="147"/>
        <end position="148"/>
    </location>
    <ligand>
        <name>thiamine diphosphate</name>
        <dbReference type="ChEBI" id="CHEBI:58937"/>
    </ligand>
</feature>
<dbReference type="CDD" id="cd07033">
    <property type="entry name" value="TPP_PYR_DXS_TK_like"/>
    <property type="match status" value="1"/>
</dbReference>
<dbReference type="CDD" id="cd02007">
    <property type="entry name" value="TPP_DXS"/>
    <property type="match status" value="1"/>
</dbReference>
<evidence type="ECO:0000256" key="7">
    <source>
        <dbReference type="ARBA" id="ARBA00022977"/>
    </source>
</evidence>
<dbReference type="AlphaFoldDB" id="A0A852Z1J6"/>
<keyword evidence="6 10" id="KW-0460">Magnesium</keyword>
<proteinExistence type="inferred from homology"/>
<dbReference type="InterPro" id="IPR049557">
    <property type="entry name" value="Transketolase_CS"/>
</dbReference>
<dbReference type="InterPro" id="IPR020826">
    <property type="entry name" value="Transketolase_BS"/>
</dbReference>
<dbReference type="PANTHER" id="PTHR43322">
    <property type="entry name" value="1-D-DEOXYXYLULOSE 5-PHOSPHATE SYNTHASE-RELATED"/>
    <property type="match status" value="1"/>
</dbReference>
<dbReference type="InterPro" id="IPR005477">
    <property type="entry name" value="Dxylulose-5-P_synthase"/>
</dbReference>
<feature type="binding site" evidence="10">
    <location>
        <position position="363"/>
    </location>
    <ligand>
        <name>thiamine diphosphate</name>
        <dbReference type="ChEBI" id="CHEBI:58937"/>
    </ligand>
</feature>
<dbReference type="SUPFAM" id="SSF52518">
    <property type="entry name" value="Thiamin diphosphate-binding fold (THDP-binding)"/>
    <property type="match status" value="2"/>
</dbReference>
<keyword evidence="5 10" id="KW-0479">Metal-binding</keyword>
<dbReference type="UniPathway" id="UPA00064">
    <property type="reaction ID" value="UER00091"/>
</dbReference>
<evidence type="ECO:0000256" key="6">
    <source>
        <dbReference type="ARBA" id="ARBA00022842"/>
    </source>
</evidence>
<evidence type="ECO:0000256" key="5">
    <source>
        <dbReference type="ARBA" id="ARBA00022723"/>
    </source>
</evidence>
<dbReference type="Pfam" id="PF02779">
    <property type="entry name" value="Transket_pyr"/>
    <property type="match status" value="1"/>
</dbReference>
<evidence type="ECO:0000256" key="1">
    <source>
        <dbReference type="ARBA" id="ARBA00004980"/>
    </source>
</evidence>
<feature type="binding site" evidence="10">
    <location>
        <position position="73"/>
    </location>
    <ligand>
        <name>thiamine diphosphate</name>
        <dbReference type="ChEBI" id="CHEBI:58937"/>
    </ligand>
</feature>
<dbReference type="PROSITE" id="PS00801">
    <property type="entry name" value="TRANSKETOLASE_1"/>
    <property type="match status" value="1"/>
</dbReference>
<comment type="function">
    <text evidence="10">Catalyzes the acyloin condensation reaction between C atoms 2 and 3 of pyruvate and glyceraldehyde 3-phosphate to yield 1-deoxy-D-xylulose-5-phosphate (DXP).</text>
</comment>
<dbReference type="NCBIfam" id="NF003933">
    <property type="entry name" value="PRK05444.2-2"/>
    <property type="match status" value="1"/>
</dbReference>
<dbReference type="NCBIfam" id="TIGR00204">
    <property type="entry name" value="dxs"/>
    <property type="match status" value="1"/>
</dbReference>
<feature type="binding site" evidence="10">
    <location>
        <position position="146"/>
    </location>
    <ligand>
        <name>Mg(2+)</name>
        <dbReference type="ChEBI" id="CHEBI:18420"/>
    </ligand>
</feature>
<evidence type="ECO:0000256" key="11">
    <source>
        <dbReference type="SAM" id="MobiDB-lite"/>
    </source>
</evidence>
<protein>
    <recommendedName>
        <fullName evidence="10">1-deoxy-D-xylulose-5-phosphate synthase</fullName>
        <ecNumber evidence="10">2.2.1.7</ecNumber>
    </recommendedName>
    <alternativeName>
        <fullName evidence="10">1-deoxyxylulose-5-phosphate synthase</fullName>
        <shortName evidence="10">DXP synthase</shortName>
        <shortName evidence="10">DXPS</shortName>
    </alternativeName>
</protein>
<accession>A0A852Z1J6</accession>
<dbReference type="EMBL" id="JACBYW010000001">
    <property type="protein sequence ID" value="NYH77516.1"/>
    <property type="molecule type" value="Genomic_DNA"/>
</dbReference>
<keyword evidence="7 10" id="KW-0784">Thiamine biosynthesis</keyword>
<evidence type="ECO:0000313" key="13">
    <source>
        <dbReference type="EMBL" id="NYH77516.1"/>
    </source>
</evidence>
<dbReference type="GO" id="GO:0008661">
    <property type="term" value="F:1-deoxy-D-xylulose-5-phosphate synthase activity"/>
    <property type="evidence" value="ECO:0007669"/>
    <property type="project" value="UniProtKB-UniRule"/>
</dbReference>
<keyword evidence="9 10" id="KW-0414">Isoprene biosynthesis</keyword>
<dbReference type="GO" id="GO:0030976">
    <property type="term" value="F:thiamine pyrophosphate binding"/>
    <property type="evidence" value="ECO:0007669"/>
    <property type="project" value="UniProtKB-UniRule"/>
</dbReference>
<feature type="region of interest" description="Disordered" evidence="11">
    <location>
        <begin position="284"/>
        <end position="310"/>
    </location>
</feature>
<dbReference type="SUPFAM" id="SSF52922">
    <property type="entry name" value="TK C-terminal domain-like"/>
    <property type="match status" value="1"/>
</dbReference>
<dbReference type="RefSeq" id="WP_179534039.1">
    <property type="nucleotide sequence ID" value="NZ_JACBYW010000001.1"/>
</dbReference>
<dbReference type="GO" id="GO:0009228">
    <property type="term" value="P:thiamine biosynthetic process"/>
    <property type="evidence" value="ECO:0007669"/>
    <property type="project" value="UniProtKB-UniRule"/>
</dbReference>
<keyword evidence="14" id="KW-1185">Reference proteome</keyword>
<feature type="binding site" evidence="10">
    <location>
        <position position="283"/>
    </location>
    <ligand>
        <name>thiamine diphosphate</name>
        <dbReference type="ChEBI" id="CHEBI:58937"/>
    </ligand>
</feature>
<comment type="cofactor">
    <cofactor evidence="10">
        <name>Mg(2+)</name>
        <dbReference type="ChEBI" id="CHEBI:18420"/>
    </cofactor>
    <text evidence="10">Binds 1 Mg(2+) ion per subunit.</text>
</comment>
<dbReference type="HAMAP" id="MF_00315">
    <property type="entry name" value="DXP_synth"/>
    <property type="match status" value="1"/>
</dbReference>
<dbReference type="EC" id="2.2.1.7" evidence="10"/>
<comment type="pathway">
    <text evidence="1 10">Metabolic intermediate biosynthesis; 1-deoxy-D-xylulose 5-phosphate biosynthesis; 1-deoxy-D-xylulose 5-phosphate from D-glyceraldehyde 3-phosphate and pyruvate: step 1/1.</text>
</comment>
<sequence length="622" mass="66866">MEIIDPAIGPDYLRKLSEDELTSVCQEIRDHLVSSVTSTGGHLGSNLGVVELTVALHRVFDSPIDKVVWDIGHQSYVHKMVTGRANELPTLRKLDGLSGYPSQRESVHDIVENSHASTSLAYAGGLARAFERRGETERSVVAVIGDGALTGGMSWEALNNIALLRNHRVVIVVNDNGRSYAPTVGGIASHLAALQKSAFYDGTGTEDPIVTRYKERVGPESVNSEESTDELTYSRSIFESLGFAYVGPLDGHHVPSLEEYLRRAKDYGDPVVVHCITRKGNGYGPAENEPIDRLHTVKPSPSSNAKSPAKKKSWTSVFSEEISVLADTHSHIVAVTAAMSDAVGLGRLFEVHPDRVMDTGIAEQYAVTSAAGMALGGLHPVVSIYSTFLNRAFDQIVLDVALHGCGVTFVLDRAGATGEDGPSHNGMWDLSLLQVVPSLHIAAPRDAPSLVEQLREAVRVDDAPTAIRFPKGEVTEDLPASRRIDGIDVLHEGTDPEILLVGIGAMAPSCVAAAKMVEEYGIDAAVVDPRWIKPVPDALVHFARRFRYVVSVEDSGRVGGFGSAISQRLTDANVMARVHSLGLPQDFPEHCSRSELLNSSCLTPHGIASSIQGILESDSAHN</sequence>
<comment type="catalytic activity">
    <reaction evidence="10">
        <text>D-glyceraldehyde 3-phosphate + pyruvate + H(+) = 1-deoxy-D-xylulose 5-phosphate + CO2</text>
        <dbReference type="Rhea" id="RHEA:12605"/>
        <dbReference type="ChEBI" id="CHEBI:15361"/>
        <dbReference type="ChEBI" id="CHEBI:15378"/>
        <dbReference type="ChEBI" id="CHEBI:16526"/>
        <dbReference type="ChEBI" id="CHEBI:57792"/>
        <dbReference type="ChEBI" id="CHEBI:59776"/>
        <dbReference type="EC" id="2.2.1.7"/>
    </reaction>
</comment>
<dbReference type="Proteomes" id="UP000548304">
    <property type="component" value="Unassembled WGS sequence"/>
</dbReference>
<evidence type="ECO:0000259" key="12">
    <source>
        <dbReference type="SMART" id="SM00861"/>
    </source>
</evidence>
<evidence type="ECO:0000256" key="10">
    <source>
        <dbReference type="HAMAP-Rule" id="MF_00315"/>
    </source>
</evidence>
<dbReference type="GO" id="GO:0016114">
    <property type="term" value="P:terpenoid biosynthetic process"/>
    <property type="evidence" value="ECO:0007669"/>
    <property type="project" value="UniProtKB-UniRule"/>
</dbReference>
<dbReference type="GO" id="GO:0005829">
    <property type="term" value="C:cytosol"/>
    <property type="evidence" value="ECO:0007669"/>
    <property type="project" value="TreeGrafter"/>
</dbReference>
<gene>
    <name evidence="10" type="primary">dxs</name>
    <name evidence="13" type="ORF">FHR84_000830</name>
</gene>
<feature type="binding site" evidence="10">
    <location>
        <position position="176"/>
    </location>
    <ligand>
        <name>thiamine diphosphate</name>
        <dbReference type="ChEBI" id="CHEBI:58937"/>
    </ligand>
</feature>
<dbReference type="SMART" id="SM00861">
    <property type="entry name" value="Transket_pyr"/>
    <property type="match status" value="1"/>
</dbReference>
<keyword evidence="4 10" id="KW-0808">Transferase</keyword>
<feature type="binding site" evidence="10">
    <location>
        <position position="176"/>
    </location>
    <ligand>
        <name>Mg(2+)</name>
        <dbReference type="ChEBI" id="CHEBI:18420"/>
    </ligand>
</feature>
<evidence type="ECO:0000256" key="2">
    <source>
        <dbReference type="ARBA" id="ARBA00011081"/>
    </source>
</evidence>
<keyword evidence="8 10" id="KW-0786">Thiamine pyrophosphate</keyword>
<organism evidence="13 14">
    <name type="scientific">Actinopolyspora biskrensis</name>
    <dbReference type="NCBI Taxonomy" id="1470178"/>
    <lineage>
        <taxon>Bacteria</taxon>
        <taxon>Bacillati</taxon>
        <taxon>Actinomycetota</taxon>
        <taxon>Actinomycetes</taxon>
        <taxon>Actinopolysporales</taxon>
        <taxon>Actinopolysporaceae</taxon>
        <taxon>Actinopolyspora</taxon>
    </lineage>
</organism>